<sequence length="602" mass="64453">MTTDTDQAQQVMLTGGEMLAWSDLRTEEPTDSGPLGALAAHVVPAGARVLLAGPHEPAFLDRLTRAEVTCLLRSRLDGVALAEHAAERSVRVIVGGLGGLPPDETYDVIIAASGLDPVDSIEGTRLGWDAVLAVLADRLRPGGTLLLRMDNPVGLHRLVDVSAWYTAREDAQWTVDGVLDADHPANLDQLRHRLADAGLVPDASFAAYPHPEAVTALVATGELDQGTSAGLLDAVLHNTCSDGYAGRSVLQDPARLAVDALHAGLATSLAPAWVVLAQRGPLPTTEPTDLPVALVRTGPSDVGEIEVVATGQGLQWRVAQPPARAETATGLAYRDLGALAGPVPTGRLLHTLLLDACLRQDLERIRGLLSGYARWLDSSAVDGRIAGAAALAGMDNVVVVDGEHFAVLDPSWQATEPLPVDVALARGLWRFAAILLTGGYAHPWPSTLDLAGLTVVLGGVAGRELNRATVRVVVETEAAVAAAQQGLDPTGRQKLRDELDTLELDSPPPGPRSYQQLYEAWLRQREELTRIQALLRWTDDLITSRERALRRADAMIKMLSGSVSFRLGRLVITPARWAKRAARALKRRLRKALKRQVRGEQQ</sequence>
<evidence type="ECO:0000313" key="4">
    <source>
        <dbReference type="Proteomes" id="UP000677457"/>
    </source>
</evidence>
<dbReference type="EMBL" id="BOQM01000045">
    <property type="protein sequence ID" value="GIM87666.1"/>
    <property type="molecule type" value="Genomic_DNA"/>
</dbReference>
<accession>A0A542XUA5</accession>
<dbReference type="AlphaFoldDB" id="A0A542XUA5"/>
<gene>
    <name evidence="2" type="ORF">FB564_4670</name>
    <name evidence="1" type="ORF">Sar04_44020</name>
</gene>
<reference evidence="2 3" key="1">
    <citation type="submission" date="2019-06" db="EMBL/GenBank/DDBJ databases">
        <title>Sequencing the genomes of 1000 actinobacteria strains.</title>
        <authorList>
            <person name="Klenk H.-P."/>
        </authorList>
    </citation>
    <scope>NUCLEOTIDE SEQUENCE [LARGE SCALE GENOMIC DNA]</scope>
    <source>
        <strain evidence="2 3">DSM 44819</strain>
    </source>
</reference>
<dbReference type="Proteomes" id="UP000315983">
    <property type="component" value="Unassembled WGS sequence"/>
</dbReference>
<evidence type="ECO:0000313" key="2">
    <source>
        <dbReference type="EMBL" id="TQL39416.1"/>
    </source>
</evidence>
<evidence type="ECO:0000313" key="3">
    <source>
        <dbReference type="Proteomes" id="UP000315983"/>
    </source>
</evidence>
<proteinExistence type="predicted"/>
<protein>
    <recommendedName>
        <fullName evidence="5">Class I SAM-dependent methyltransferase</fullName>
    </recommendedName>
</protein>
<dbReference type="Proteomes" id="UP000677457">
    <property type="component" value="Unassembled WGS sequence"/>
</dbReference>
<dbReference type="SUPFAM" id="SSF53335">
    <property type="entry name" value="S-adenosyl-L-methionine-dependent methyltransferases"/>
    <property type="match status" value="1"/>
</dbReference>
<reference evidence="1 4" key="2">
    <citation type="submission" date="2021-03" db="EMBL/GenBank/DDBJ databases">
        <title>Whole genome shotgun sequence of Salinispora arenicola NBRC 105043.</title>
        <authorList>
            <person name="Komaki H."/>
            <person name="Tamura T."/>
        </authorList>
    </citation>
    <scope>NUCLEOTIDE SEQUENCE [LARGE SCALE GENOMIC DNA]</scope>
    <source>
        <strain evidence="1 4">NBRC 105043</strain>
    </source>
</reference>
<dbReference type="RefSeq" id="WP_029024999.1">
    <property type="nucleotide sequence ID" value="NZ_BOQM01000045.1"/>
</dbReference>
<comment type="caution">
    <text evidence="2">The sequence shown here is derived from an EMBL/GenBank/DDBJ whole genome shotgun (WGS) entry which is preliminary data.</text>
</comment>
<organism evidence="2 3">
    <name type="scientific">Salinispora arenicola</name>
    <dbReference type="NCBI Taxonomy" id="168697"/>
    <lineage>
        <taxon>Bacteria</taxon>
        <taxon>Bacillati</taxon>
        <taxon>Actinomycetota</taxon>
        <taxon>Actinomycetes</taxon>
        <taxon>Micromonosporales</taxon>
        <taxon>Micromonosporaceae</taxon>
        <taxon>Salinispora</taxon>
    </lineage>
</organism>
<dbReference type="GeneID" id="93773799"/>
<dbReference type="EMBL" id="VFOL01000001">
    <property type="protein sequence ID" value="TQL39416.1"/>
    <property type="molecule type" value="Genomic_DNA"/>
</dbReference>
<dbReference type="Gene3D" id="3.40.50.150">
    <property type="entry name" value="Vaccinia Virus protein VP39"/>
    <property type="match status" value="1"/>
</dbReference>
<evidence type="ECO:0008006" key="5">
    <source>
        <dbReference type="Google" id="ProtNLM"/>
    </source>
</evidence>
<keyword evidence="4" id="KW-1185">Reference proteome</keyword>
<dbReference type="InterPro" id="IPR029063">
    <property type="entry name" value="SAM-dependent_MTases_sf"/>
</dbReference>
<name>A0A542XUA5_SALAC</name>
<evidence type="ECO:0000313" key="1">
    <source>
        <dbReference type="EMBL" id="GIM87666.1"/>
    </source>
</evidence>